<dbReference type="SUPFAM" id="SSF54001">
    <property type="entry name" value="Cysteine proteinases"/>
    <property type="match status" value="1"/>
</dbReference>
<dbReference type="InterPro" id="IPR051794">
    <property type="entry name" value="PG_Endopeptidase_C40"/>
</dbReference>
<dbReference type="PROSITE" id="PS51935">
    <property type="entry name" value="NLPC_P60"/>
    <property type="match status" value="1"/>
</dbReference>
<protein>
    <submittedName>
        <fullName evidence="6">C40 family peptidase</fullName>
    </submittedName>
</protein>
<comment type="caution">
    <text evidence="6">The sequence shown here is derived from an EMBL/GenBank/DDBJ whole genome shotgun (WGS) entry which is preliminary data.</text>
</comment>
<accession>A0ABT2NQ59</accession>
<feature type="domain" description="NlpC/P60" evidence="5">
    <location>
        <begin position="152"/>
        <end position="276"/>
    </location>
</feature>
<dbReference type="Pfam" id="PF00877">
    <property type="entry name" value="NLPC_P60"/>
    <property type="match status" value="1"/>
</dbReference>
<evidence type="ECO:0000256" key="2">
    <source>
        <dbReference type="ARBA" id="ARBA00022670"/>
    </source>
</evidence>
<keyword evidence="7" id="KW-1185">Reference proteome</keyword>
<dbReference type="InterPro" id="IPR041382">
    <property type="entry name" value="SH3_16"/>
</dbReference>
<name>A0ABT2NQ59_9RHOB</name>
<keyword evidence="4" id="KW-0788">Thiol protease</keyword>
<keyword evidence="3" id="KW-0378">Hydrolase</keyword>
<dbReference type="InterPro" id="IPR038765">
    <property type="entry name" value="Papain-like_cys_pep_sf"/>
</dbReference>
<sequence length="278" mass="29157">MTDRRLTPANGRVAHASLRGQVVADRFVEGEAACVADPLADLLAAPGGARDRQLLRGDGVCVLERQGGFAFVRSDKDGYCGYLDEAALGPAETPTHWVAAPATHLYAAPDIKTKEQALLTLGARLAIAETGERFARTTRGEHVIARHLLPVGERAADPASVAELFLGTPYLWGGNSRDGIDCSGLAQAALLAGGIACPGDSDMQAREVGVDVATSGPFRRNDLLFWKGHVAIALGPERMIHATGHFMAVVIEGISEAIGRIEAQGGGPVLRVKRIGAA</sequence>
<evidence type="ECO:0000313" key="6">
    <source>
        <dbReference type="EMBL" id="MCT8330840.1"/>
    </source>
</evidence>
<proteinExistence type="inferred from homology"/>
<evidence type="ECO:0000259" key="5">
    <source>
        <dbReference type="PROSITE" id="PS51935"/>
    </source>
</evidence>
<keyword evidence="2" id="KW-0645">Protease</keyword>
<dbReference type="InterPro" id="IPR000064">
    <property type="entry name" value="NLP_P60_dom"/>
</dbReference>
<dbReference type="Proteomes" id="UP001205601">
    <property type="component" value="Unassembled WGS sequence"/>
</dbReference>
<dbReference type="PANTHER" id="PTHR47359:SF3">
    <property type="entry name" value="NLP_P60 DOMAIN-CONTAINING PROTEIN-RELATED"/>
    <property type="match status" value="1"/>
</dbReference>
<dbReference type="RefSeq" id="WP_261496728.1">
    <property type="nucleotide sequence ID" value="NZ_JAOCQF010000003.1"/>
</dbReference>
<dbReference type="Gene3D" id="3.90.1720.10">
    <property type="entry name" value="endopeptidase domain like (from Nostoc punctiforme)"/>
    <property type="match status" value="1"/>
</dbReference>
<reference evidence="7" key="1">
    <citation type="submission" date="2023-07" db="EMBL/GenBank/DDBJ databases">
        <title>Defluviimonas sediminis sp. nov., isolated from mangrove sediment.</title>
        <authorList>
            <person name="Liu L."/>
            <person name="Li J."/>
            <person name="Huang Y."/>
            <person name="Pan J."/>
            <person name="Li M."/>
        </authorList>
    </citation>
    <scope>NUCLEOTIDE SEQUENCE [LARGE SCALE GENOMIC DNA]</scope>
    <source>
        <strain evidence="7">FT324</strain>
    </source>
</reference>
<organism evidence="6 7">
    <name type="scientific">Albidovulum sediminis</name>
    <dbReference type="NCBI Taxonomy" id="3066345"/>
    <lineage>
        <taxon>Bacteria</taxon>
        <taxon>Pseudomonadati</taxon>
        <taxon>Pseudomonadota</taxon>
        <taxon>Alphaproteobacteria</taxon>
        <taxon>Rhodobacterales</taxon>
        <taxon>Paracoccaceae</taxon>
        <taxon>Albidovulum</taxon>
    </lineage>
</organism>
<dbReference type="EMBL" id="JAOCQF010000003">
    <property type="protein sequence ID" value="MCT8330840.1"/>
    <property type="molecule type" value="Genomic_DNA"/>
</dbReference>
<dbReference type="Pfam" id="PF18348">
    <property type="entry name" value="SH3_16"/>
    <property type="match status" value="1"/>
</dbReference>
<gene>
    <name evidence="6" type="ORF">N5I32_15075</name>
</gene>
<evidence type="ECO:0000256" key="1">
    <source>
        <dbReference type="ARBA" id="ARBA00007074"/>
    </source>
</evidence>
<comment type="similarity">
    <text evidence="1">Belongs to the peptidase C40 family.</text>
</comment>
<dbReference type="PANTHER" id="PTHR47359">
    <property type="entry name" value="PEPTIDOGLYCAN DL-ENDOPEPTIDASE CWLO"/>
    <property type="match status" value="1"/>
</dbReference>
<evidence type="ECO:0000256" key="3">
    <source>
        <dbReference type="ARBA" id="ARBA00022801"/>
    </source>
</evidence>
<evidence type="ECO:0000256" key="4">
    <source>
        <dbReference type="ARBA" id="ARBA00022807"/>
    </source>
</evidence>
<evidence type="ECO:0000313" key="7">
    <source>
        <dbReference type="Proteomes" id="UP001205601"/>
    </source>
</evidence>